<organism evidence="6 7">
    <name type="scientific">Rotaria magnacalcarata</name>
    <dbReference type="NCBI Taxonomy" id="392030"/>
    <lineage>
        <taxon>Eukaryota</taxon>
        <taxon>Metazoa</taxon>
        <taxon>Spiralia</taxon>
        <taxon>Gnathifera</taxon>
        <taxon>Rotifera</taxon>
        <taxon>Eurotatoria</taxon>
        <taxon>Bdelloidea</taxon>
        <taxon>Philodinida</taxon>
        <taxon>Philodinidae</taxon>
        <taxon>Rotaria</taxon>
    </lineage>
</organism>
<feature type="transmembrane region" description="Helical" evidence="4">
    <location>
        <begin position="655"/>
        <end position="671"/>
    </location>
</feature>
<comment type="caution">
    <text evidence="6">The sequence shown here is derived from an EMBL/GenBank/DDBJ whole genome shotgun (WGS) entry which is preliminary data.</text>
</comment>
<dbReference type="InterPro" id="IPR013083">
    <property type="entry name" value="Znf_RING/FYVE/PHD"/>
</dbReference>
<feature type="transmembrane region" description="Helical" evidence="4">
    <location>
        <begin position="245"/>
        <end position="266"/>
    </location>
</feature>
<feature type="domain" description="RING-type" evidence="5">
    <location>
        <begin position="520"/>
        <end position="565"/>
    </location>
</feature>
<evidence type="ECO:0000256" key="3">
    <source>
        <dbReference type="PROSITE-ProRule" id="PRU00175"/>
    </source>
</evidence>
<evidence type="ECO:0000256" key="4">
    <source>
        <dbReference type="SAM" id="Phobius"/>
    </source>
</evidence>
<accession>A0A819YF92</accession>
<keyword evidence="4" id="KW-0812">Transmembrane</keyword>
<feature type="transmembrane region" description="Helical" evidence="4">
    <location>
        <begin position="611"/>
        <end position="634"/>
    </location>
</feature>
<keyword evidence="1 3" id="KW-0863">Zinc-finger</keyword>
<dbReference type="Proteomes" id="UP000663866">
    <property type="component" value="Unassembled WGS sequence"/>
</dbReference>
<name>A0A819YF92_9BILA</name>
<dbReference type="Gene3D" id="3.30.40.10">
    <property type="entry name" value="Zinc/RING finger domain, C3HC4 (zinc finger)"/>
    <property type="match status" value="1"/>
</dbReference>
<keyword evidence="4" id="KW-0472">Membrane</keyword>
<sequence>MTHRLDEFNRQRLRLKGNRDVHHFKYSSTILLVIMLVGMIFFQLHIRIYNSIFGPFHFNLIDFAQHVNAYQNNYSYVSLLGRKEYVQLELGENMFLDPISKYAIIKQYFDRITRNYHIATYKRIRKPSIYVKLPTASQSRYHTRLPFHFKSYTIRTLQCIVRSLPSNSADTYQTWVEKSEYVRYIDDQYTKNSTEFNEAVLTKCGVLIGYLYRPKGEIVFTASNQYQFATEDLALNMTHQYFSPYLYVILGLIFMWLFLKSLFYLMRYLSIRLRCDYLHKAGILSWPLKLLPSVAEELWLLNIDGSLFEQLIKLDEYLERSEHKYNNRLAIIENDEHYLFVVLLRISLDENIDADDKSSPFIICPVTDIHKITYYQGIYYGLDESLLPWPISANYVENYSTWLHDILMEISEVYRTRYQSRLQCEQSPTYSIQTETAVHGSRIRYRQRQSNVRSQENHLEQLIREEENFQLLQLERRDFYEIQYSQEKPASTRFIASFRQAQENSNRRVITNMDVEHVLCVICLNYLTTDQHYSQWPCSGNRPHLFHYKCMLDSLRTKNTCPLCRHEVEPAPAMLHQNIIQIIRRVNCTNNGTVYSYGEIDWLIRRSKEHFLFLFGFWGALLLPLISSIFGSILEYMFRQNINCCNKFLRSLRSTVYKSSISIPVIVLFAFDYTKPCLELQQTTFMLFSNAFTYITVAIQFPVLIVVFIDVMYEFCTWRPNATYILVKGSTLMSLANELFDFILIYLSPCDVVKSLTSINKRLDLLIYPFIHRIDVSKKKPEWLKKHLLSMKPLITHIQFNHKQLRSLFSTESKIHDQYQCLKSMIWDYKCCVNDRLFISYLNVFKTKSLSLTLNLHSDGDDAIDNNIAIVLLQNDSLIEELIFTCKNRFSLSWFSFQPNILKLNQHLKRLTIKLHYIHDLFILIENLSKLEYLNVEVCEAEKKDKHDYINIRKQTATLSRVLKQLIVHSLDFTYPRLLLFLEQFQQSIELLKLDMSISDRIDGEIIESTIIAKMPQLKKFEFLFHMFVKENINIDTGKKIKMCPFRIFEFHTIWKFFSDTMNNRLVHN</sequence>
<keyword evidence="1 3" id="KW-0479">Metal-binding</keyword>
<evidence type="ECO:0000256" key="2">
    <source>
        <dbReference type="ARBA" id="ARBA00022833"/>
    </source>
</evidence>
<protein>
    <recommendedName>
        <fullName evidence="5">RING-type domain-containing protein</fullName>
    </recommendedName>
</protein>
<evidence type="ECO:0000256" key="1">
    <source>
        <dbReference type="ARBA" id="ARBA00022771"/>
    </source>
</evidence>
<dbReference type="Pfam" id="PF13639">
    <property type="entry name" value="zf-RING_2"/>
    <property type="match status" value="1"/>
</dbReference>
<evidence type="ECO:0000313" key="7">
    <source>
        <dbReference type="Proteomes" id="UP000663866"/>
    </source>
</evidence>
<dbReference type="GO" id="GO:0008270">
    <property type="term" value="F:zinc ion binding"/>
    <property type="evidence" value="ECO:0007669"/>
    <property type="project" value="UniProtKB-KW"/>
</dbReference>
<proteinExistence type="predicted"/>
<dbReference type="AlphaFoldDB" id="A0A819YF92"/>
<evidence type="ECO:0000259" key="5">
    <source>
        <dbReference type="PROSITE" id="PS50089"/>
    </source>
</evidence>
<dbReference type="PROSITE" id="PS50089">
    <property type="entry name" value="ZF_RING_2"/>
    <property type="match status" value="1"/>
</dbReference>
<keyword evidence="7" id="KW-1185">Reference proteome</keyword>
<dbReference type="EMBL" id="CAJOBG010005533">
    <property type="protein sequence ID" value="CAF4156576.1"/>
    <property type="molecule type" value="Genomic_DNA"/>
</dbReference>
<feature type="transmembrane region" description="Helical" evidence="4">
    <location>
        <begin position="24"/>
        <end position="42"/>
    </location>
</feature>
<dbReference type="SUPFAM" id="SSF57850">
    <property type="entry name" value="RING/U-box"/>
    <property type="match status" value="1"/>
</dbReference>
<keyword evidence="2" id="KW-0862">Zinc</keyword>
<feature type="transmembrane region" description="Helical" evidence="4">
    <location>
        <begin position="691"/>
        <end position="713"/>
    </location>
</feature>
<reference evidence="6" key="1">
    <citation type="submission" date="2021-02" db="EMBL/GenBank/DDBJ databases">
        <authorList>
            <person name="Nowell W R."/>
        </authorList>
    </citation>
    <scope>NUCLEOTIDE SEQUENCE</scope>
</reference>
<keyword evidence="4" id="KW-1133">Transmembrane helix</keyword>
<evidence type="ECO:0000313" key="6">
    <source>
        <dbReference type="EMBL" id="CAF4156576.1"/>
    </source>
</evidence>
<dbReference type="InterPro" id="IPR001841">
    <property type="entry name" value="Znf_RING"/>
</dbReference>
<gene>
    <name evidence="6" type="ORF">OVN521_LOCUS23893</name>
</gene>